<dbReference type="AlphaFoldDB" id="A0A2R5GIE1"/>
<feature type="binding site" evidence="9">
    <location>
        <position position="77"/>
    </location>
    <ligand>
        <name>ATP</name>
        <dbReference type="ChEBI" id="CHEBI:30616"/>
    </ligand>
</feature>
<dbReference type="Pfam" id="PF14732">
    <property type="entry name" value="UAE_UbL"/>
    <property type="match status" value="1"/>
</dbReference>
<feature type="active site" description="Glycyl thioester intermediate" evidence="8">
    <location>
        <position position="179"/>
    </location>
</feature>
<comment type="similarity">
    <text evidence="2">Belongs to the ubiquitin-activating E1 family.</text>
</comment>
<dbReference type="GO" id="GO:0005737">
    <property type="term" value="C:cytoplasm"/>
    <property type="evidence" value="ECO:0007669"/>
    <property type="project" value="TreeGrafter"/>
</dbReference>
<feature type="binding site" evidence="9">
    <location>
        <begin position="61"/>
        <end position="64"/>
    </location>
    <ligand>
        <name>ATP</name>
        <dbReference type="ChEBI" id="CHEBI:30616"/>
    </ligand>
</feature>
<keyword evidence="4 9" id="KW-0547">Nucleotide-binding</keyword>
<feature type="binding site" evidence="10">
    <location>
        <position position="163"/>
    </location>
    <ligand>
        <name>Zn(2+)</name>
        <dbReference type="ChEBI" id="CHEBI:29105"/>
    </ligand>
</feature>
<feature type="region of interest" description="Disordered" evidence="11">
    <location>
        <begin position="308"/>
        <end position="335"/>
    </location>
</feature>
<evidence type="ECO:0000256" key="4">
    <source>
        <dbReference type="ARBA" id="ARBA00022741"/>
    </source>
</evidence>
<dbReference type="Gene3D" id="3.50.50.80">
    <property type="entry name" value="Ubiquitin-activating enzyme E1, inactive adenylation domain, subdomain 1"/>
    <property type="match status" value="1"/>
</dbReference>
<dbReference type="InterPro" id="IPR035985">
    <property type="entry name" value="Ubiquitin-activating_enz"/>
</dbReference>
<dbReference type="GO" id="GO:0031510">
    <property type="term" value="C:SUMO activating enzyme complex"/>
    <property type="evidence" value="ECO:0007669"/>
    <property type="project" value="TreeGrafter"/>
</dbReference>
<feature type="binding site" evidence="10">
    <location>
        <position position="496"/>
    </location>
    <ligand>
        <name>Zn(2+)</name>
        <dbReference type="ChEBI" id="CHEBI:29105"/>
    </ligand>
</feature>
<feature type="compositionally biased region" description="Basic and acidic residues" evidence="11">
    <location>
        <begin position="614"/>
        <end position="635"/>
    </location>
</feature>
<feature type="binding site" evidence="9">
    <location>
        <begin position="122"/>
        <end position="127"/>
    </location>
    <ligand>
        <name>ATP</name>
        <dbReference type="ChEBI" id="CHEBI:30616"/>
    </ligand>
</feature>
<dbReference type="InterPro" id="IPR045886">
    <property type="entry name" value="ThiF/MoeB/HesA"/>
</dbReference>
<comment type="pathway">
    <text evidence="1">Protein modification; protein sumoylation.</text>
</comment>
<dbReference type="InterPro" id="IPR030661">
    <property type="entry name" value="Uba2"/>
</dbReference>
<protein>
    <submittedName>
        <fullName evidence="14">Ubiquitin-activating enzyme, putative</fullName>
    </submittedName>
</protein>
<feature type="domain" description="THIF-type NAD/FAD binding fold" evidence="12">
    <location>
        <begin position="11"/>
        <end position="449"/>
    </location>
</feature>
<dbReference type="InterPro" id="IPR000011">
    <property type="entry name" value="UBQ/SUMO-activ_enz_E1-like"/>
</dbReference>
<feature type="compositionally biased region" description="Low complexity" evidence="11">
    <location>
        <begin position="231"/>
        <end position="244"/>
    </location>
</feature>
<comment type="caution">
    <text evidence="14">The sequence shown here is derived from an EMBL/GenBank/DDBJ whole genome shotgun (WGS) entry which is preliminary data.</text>
</comment>
<organism evidence="14 15">
    <name type="scientific">Hondaea fermentalgiana</name>
    <dbReference type="NCBI Taxonomy" id="2315210"/>
    <lineage>
        <taxon>Eukaryota</taxon>
        <taxon>Sar</taxon>
        <taxon>Stramenopiles</taxon>
        <taxon>Bigyra</taxon>
        <taxon>Labyrinthulomycetes</taxon>
        <taxon>Thraustochytrida</taxon>
        <taxon>Thraustochytriidae</taxon>
        <taxon>Hondaea</taxon>
    </lineage>
</organism>
<dbReference type="Proteomes" id="UP000241890">
    <property type="component" value="Unassembled WGS sequence"/>
</dbReference>
<dbReference type="InParanoid" id="A0A2R5GIE1"/>
<keyword evidence="7 9" id="KW-0067">ATP-binding</keyword>
<accession>A0A2R5GIE1</accession>
<gene>
    <name evidence="14" type="ORF">FCC1311_057192</name>
</gene>
<feature type="domain" description="Ubiquitin/SUMO-activating enzyme ubiquitin-like" evidence="13">
    <location>
        <begin position="507"/>
        <end position="596"/>
    </location>
</feature>
<keyword evidence="5" id="KW-0833">Ubl conjugation pathway</keyword>
<evidence type="ECO:0000256" key="8">
    <source>
        <dbReference type="PIRSR" id="PIRSR039133-1"/>
    </source>
</evidence>
<dbReference type="PRINTS" id="PR01849">
    <property type="entry name" value="UBIQUITINACT"/>
</dbReference>
<dbReference type="SUPFAM" id="SSF69572">
    <property type="entry name" value="Activating enzymes of the ubiquitin-like proteins"/>
    <property type="match status" value="1"/>
</dbReference>
<dbReference type="FunCoup" id="A0A2R5GIE1">
    <property type="interactions" value="586"/>
</dbReference>
<evidence type="ECO:0000259" key="12">
    <source>
        <dbReference type="Pfam" id="PF00899"/>
    </source>
</evidence>
<dbReference type="InterPro" id="IPR000594">
    <property type="entry name" value="ThiF_NAD_FAD-bd"/>
</dbReference>
<proteinExistence type="inferred from homology"/>
<evidence type="ECO:0000256" key="6">
    <source>
        <dbReference type="ARBA" id="ARBA00022833"/>
    </source>
</evidence>
<feature type="binding site" evidence="9">
    <location>
        <position position="53"/>
    </location>
    <ligand>
        <name>ATP</name>
        <dbReference type="ChEBI" id="CHEBI:30616"/>
    </ligand>
</feature>
<feature type="binding site" evidence="10">
    <location>
        <position position="166"/>
    </location>
    <ligand>
        <name>Zn(2+)</name>
        <dbReference type="ChEBI" id="CHEBI:29105"/>
    </ligand>
</feature>
<dbReference type="GO" id="GO:0005524">
    <property type="term" value="F:ATP binding"/>
    <property type="evidence" value="ECO:0007669"/>
    <property type="project" value="UniProtKB-KW"/>
</dbReference>
<dbReference type="Gene3D" id="1.10.10.520">
    <property type="entry name" value="Ubiquitin activating enzymes (Uba3). Chain: B, domain 2"/>
    <property type="match status" value="1"/>
</dbReference>
<reference evidence="14 15" key="1">
    <citation type="submission" date="2017-12" db="EMBL/GenBank/DDBJ databases">
        <title>Sequencing, de novo assembly and annotation of complete genome of a new Thraustochytrid species, strain FCC1311.</title>
        <authorList>
            <person name="Sedici K."/>
            <person name="Godart F."/>
            <person name="Aiese Cigliano R."/>
            <person name="Sanseverino W."/>
            <person name="Barakat M."/>
            <person name="Ortet P."/>
            <person name="Marechal E."/>
            <person name="Cagnac O."/>
            <person name="Amato A."/>
        </authorList>
    </citation>
    <scope>NUCLEOTIDE SEQUENCE [LARGE SCALE GENOMIC DNA]</scope>
</reference>
<dbReference type="InterPro" id="IPR023318">
    <property type="entry name" value="Ub_act_enz_dom_a_sf"/>
</dbReference>
<keyword evidence="6 10" id="KW-0862">Zinc</keyword>
<dbReference type="Pfam" id="PF00899">
    <property type="entry name" value="ThiF"/>
    <property type="match status" value="1"/>
</dbReference>
<feature type="binding site" evidence="10">
    <location>
        <position position="499"/>
    </location>
    <ligand>
        <name>Zn(2+)</name>
        <dbReference type="ChEBI" id="CHEBI:29105"/>
    </ligand>
</feature>
<evidence type="ECO:0000256" key="7">
    <source>
        <dbReference type="ARBA" id="ARBA00022840"/>
    </source>
</evidence>
<dbReference type="GO" id="GO:0046872">
    <property type="term" value="F:metal ion binding"/>
    <property type="evidence" value="ECO:0007669"/>
    <property type="project" value="UniProtKB-KW"/>
</dbReference>
<dbReference type="InterPro" id="IPR042449">
    <property type="entry name" value="Ub-E1_IAD_1"/>
</dbReference>
<evidence type="ECO:0000259" key="13">
    <source>
        <dbReference type="Pfam" id="PF14732"/>
    </source>
</evidence>
<evidence type="ECO:0000313" key="15">
    <source>
        <dbReference type="Proteomes" id="UP000241890"/>
    </source>
</evidence>
<dbReference type="InterPro" id="IPR028077">
    <property type="entry name" value="UAE_UbL_dom"/>
</dbReference>
<dbReference type="GO" id="GO:0016925">
    <property type="term" value="P:protein sumoylation"/>
    <property type="evidence" value="ECO:0007669"/>
    <property type="project" value="UniProtKB-UniPathway"/>
</dbReference>
<dbReference type="UniPathway" id="UPA00886"/>
<evidence type="ECO:0000256" key="11">
    <source>
        <dbReference type="SAM" id="MobiDB-lite"/>
    </source>
</evidence>
<dbReference type="GO" id="GO:0019948">
    <property type="term" value="F:SUMO activating enzyme activity"/>
    <property type="evidence" value="ECO:0007669"/>
    <property type="project" value="InterPro"/>
</dbReference>
<keyword evidence="3 10" id="KW-0479">Metal-binding</keyword>
<dbReference type="PANTHER" id="PTHR10953:SF5">
    <property type="entry name" value="SUMO-ACTIVATING ENZYME SUBUNIT 2"/>
    <property type="match status" value="1"/>
</dbReference>
<feature type="binding site" evidence="9">
    <location>
        <begin position="29"/>
        <end position="34"/>
    </location>
    <ligand>
        <name>ATP</name>
        <dbReference type="ChEBI" id="CHEBI:30616"/>
    </ligand>
</feature>
<evidence type="ECO:0000256" key="3">
    <source>
        <dbReference type="ARBA" id="ARBA00022723"/>
    </source>
</evidence>
<evidence type="ECO:0000256" key="2">
    <source>
        <dbReference type="ARBA" id="ARBA00005673"/>
    </source>
</evidence>
<keyword evidence="15" id="KW-1185">Reference proteome</keyword>
<dbReference type="EMBL" id="BEYU01000059">
    <property type="protein sequence ID" value="GBG29498.1"/>
    <property type="molecule type" value="Genomic_DNA"/>
</dbReference>
<evidence type="ECO:0000313" key="14">
    <source>
        <dbReference type="EMBL" id="GBG29498.1"/>
    </source>
</evidence>
<name>A0A2R5GIE1_9STRA</name>
<feature type="compositionally biased region" description="Acidic residues" evidence="11">
    <location>
        <begin position="715"/>
        <end position="727"/>
    </location>
</feature>
<dbReference type="FunFam" id="3.50.50.80:FF:000002">
    <property type="entry name" value="SUMO-activating enzyme subunit 2"/>
    <property type="match status" value="1"/>
</dbReference>
<evidence type="ECO:0000256" key="9">
    <source>
        <dbReference type="PIRSR" id="PIRSR039133-2"/>
    </source>
</evidence>
<dbReference type="PANTHER" id="PTHR10953">
    <property type="entry name" value="UBIQUITIN-ACTIVATING ENZYME E1"/>
    <property type="match status" value="1"/>
</dbReference>
<feature type="compositionally biased region" description="Low complexity" evidence="11">
    <location>
        <begin position="660"/>
        <end position="670"/>
    </location>
</feature>
<feature type="region of interest" description="Disordered" evidence="11">
    <location>
        <begin position="604"/>
        <end position="727"/>
    </location>
</feature>
<feature type="region of interest" description="Disordered" evidence="11">
    <location>
        <begin position="225"/>
        <end position="256"/>
    </location>
</feature>
<dbReference type="PIRSF" id="PIRSF039133">
    <property type="entry name" value="SUMO_E1B"/>
    <property type="match status" value="1"/>
</dbReference>
<evidence type="ECO:0000256" key="5">
    <source>
        <dbReference type="ARBA" id="ARBA00022786"/>
    </source>
</evidence>
<dbReference type="OrthoDB" id="10255449at2759"/>
<sequence>MTARYAHLERSLGADLFAQVRSCKVLVVGSGGIGVEILKNLVMSGFGDIEIVDLDTIDVSNLNRQFLFRSKHVGMSKSEVAREVALQFNPDAKIVAHHGNVKEERFGVQFISKFDIVLNALDNVGARQHVNRLCLAAKKPLIDAGTQGYLGQTNIHVGRETACFDCEPKTENKRTFAICTIRSTPDKPVHCIVWAKELFKLMFGNAEESMLSGTEPDEDIADANKEESADPDANATNADAPSSAEIKEDQNKEKEIRSQIVEAVASRPSGDELDKDETVRAYARRVFDAVFDHEIRFKLQLRNGYKGANKRPTPLTFEEASSKADEDASGQQAGGLKDQRIMSLKECTDMFVDSVVTLLGPERRGSLGDMVFDKDDALTLRFVTAASNLRCHCFNIERKSLWDTKGIAGNIIHAIATTNAIVAGLQTLEAIKILAALKRVPVANATWRAPSASAEDTDAASPALTANSTAVWVAREPVGRGYLLQATGLPPPNPKCFSCGNALVTLSVDTSKFTFGDLIDRVLKGRLGVNLPSIMLDASELYAEGDGLDEDEVEFFEANKPKALADCPAGGIKEGTIVDVEDFSQDMKFKVLVHQKVYDAEENPDLFEVGGEEPVAKPDAKEDSEEKASADKAESSSDAPVRTQEVEAIMSTGKDGEELVAVASTVVSSSKRPREDGEKDHESEGSKRSKTDDEGAAAVVVSEIDLAGGAKASGDDDGDDDDVICID</sequence>
<dbReference type="Gene3D" id="3.10.290.20">
    <property type="entry name" value="Ubiquitin-like 2 activating enzyme e1b. Chain: B, domain 3"/>
    <property type="match status" value="1"/>
</dbReference>
<feature type="compositionally biased region" description="Basic and acidic residues" evidence="11">
    <location>
        <begin position="672"/>
        <end position="693"/>
    </location>
</feature>
<feature type="compositionally biased region" description="Basic and acidic residues" evidence="11">
    <location>
        <begin position="245"/>
        <end position="256"/>
    </location>
</feature>
<evidence type="ECO:0000256" key="10">
    <source>
        <dbReference type="PIRSR" id="PIRSR039133-3"/>
    </source>
</evidence>
<evidence type="ECO:0000256" key="1">
    <source>
        <dbReference type="ARBA" id="ARBA00004718"/>
    </source>
</evidence>